<dbReference type="Pfam" id="PF00691">
    <property type="entry name" value="OmpA"/>
    <property type="match status" value="1"/>
</dbReference>
<dbReference type="Proteomes" id="UP001524586">
    <property type="component" value="Unassembled WGS sequence"/>
</dbReference>
<keyword evidence="8" id="KW-1185">Reference proteome</keyword>
<feature type="compositionally biased region" description="Low complexity" evidence="5">
    <location>
        <begin position="178"/>
        <end position="241"/>
    </location>
</feature>
<dbReference type="PANTHER" id="PTHR30329:SF21">
    <property type="entry name" value="LIPOPROTEIN YIAD-RELATED"/>
    <property type="match status" value="1"/>
</dbReference>
<sequence>GTLFGGNDWKNAGLGALAGAAVGAGIGYYMDKQEQEMQQSLQGTGIQVQRTAENTLTLNMPSNSSVNFAFAKSDLNFDAQNALNSVAQVLNNYPDSNLMVTGHTDDVGSDADNQRLSEARAISVANYLAQRGVNPIRIAKQGMGESQPKVPNTSDANRAINRRVEISIIANQNAGAGQQPQQQPQGYPQQQYPQQQQPYQQQYPQQQYPQQQQPYQQQYPQQQYPQQQPYQQYPQQGYPQQTNPYYQ</sequence>
<reference evidence="7 8" key="1">
    <citation type="submission" date="2022-07" db="EMBL/GenBank/DDBJ databases">
        <title>Methylomonas rivi sp. nov., Methylomonas rosea sp. nov., Methylomonas aureus sp. nov. and Methylomonas subterranea sp. nov., four novel methanotrophs isolated from a freshwater creek and the deep terrestrial subsurface.</title>
        <authorList>
            <person name="Abin C."/>
            <person name="Sankaranarayanan K."/>
            <person name="Garner C."/>
            <person name="Sindelar R."/>
            <person name="Kotary K."/>
            <person name="Garner R."/>
            <person name="Barclay S."/>
            <person name="Lawson P."/>
            <person name="Krumholz L."/>
        </authorList>
    </citation>
    <scope>NUCLEOTIDE SEQUENCE [LARGE SCALE GENOMIC DNA]</scope>
    <source>
        <strain evidence="7 8">WSC-6</strain>
    </source>
</reference>
<accession>A0ABT1U8W6</accession>
<dbReference type="InterPro" id="IPR050330">
    <property type="entry name" value="Bact_OuterMem_StrucFunc"/>
</dbReference>
<dbReference type="SUPFAM" id="SSF103088">
    <property type="entry name" value="OmpA-like"/>
    <property type="match status" value="1"/>
</dbReference>
<comment type="subcellular location">
    <subcellularLocation>
        <location evidence="1">Cell outer membrane</location>
    </subcellularLocation>
</comment>
<dbReference type="InterPro" id="IPR006690">
    <property type="entry name" value="OMPA-like_CS"/>
</dbReference>
<gene>
    <name evidence="7" type="ORF">NP596_15250</name>
</gene>
<dbReference type="PROSITE" id="PS01068">
    <property type="entry name" value="OMPA_1"/>
    <property type="match status" value="1"/>
</dbReference>
<dbReference type="InterPro" id="IPR006664">
    <property type="entry name" value="OMP_bac"/>
</dbReference>
<organism evidence="7 8">
    <name type="scientific">Methylomonas rivi</name>
    <dbReference type="NCBI Taxonomy" id="2952226"/>
    <lineage>
        <taxon>Bacteria</taxon>
        <taxon>Pseudomonadati</taxon>
        <taxon>Pseudomonadota</taxon>
        <taxon>Gammaproteobacteria</taxon>
        <taxon>Methylococcales</taxon>
        <taxon>Methylococcaceae</taxon>
        <taxon>Methylomonas</taxon>
    </lineage>
</organism>
<evidence type="ECO:0000256" key="4">
    <source>
        <dbReference type="PROSITE-ProRule" id="PRU00473"/>
    </source>
</evidence>
<keyword evidence="2 4" id="KW-0472">Membrane</keyword>
<evidence type="ECO:0000259" key="6">
    <source>
        <dbReference type="PROSITE" id="PS51123"/>
    </source>
</evidence>
<dbReference type="EMBL" id="JANIBK010000101">
    <property type="protein sequence ID" value="MCQ8129815.1"/>
    <property type="molecule type" value="Genomic_DNA"/>
</dbReference>
<dbReference type="PROSITE" id="PS51123">
    <property type="entry name" value="OMPA_2"/>
    <property type="match status" value="1"/>
</dbReference>
<feature type="domain" description="OmpA-like" evidence="6">
    <location>
        <begin position="55"/>
        <end position="172"/>
    </location>
</feature>
<keyword evidence="3" id="KW-0998">Cell outer membrane</keyword>
<evidence type="ECO:0000313" key="8">
    <source>
        <dbReference type="Proteomes" id="UP001524586"/>
    </source>
</evidence>
<feature type="non-terminal residue" evidence="7">
    <location>
        <position position="1"/>
    </location>
</feature>
<dbReference type="PRINTS" id="PR01021">
    <property type="entry name" value="OMPADOMAIN"/>
</dbReference>
<dbReference type="PANTHER" id="PTHR30329">
    <property type="entry name" value="STATOR ELEMENT OF FLAGELLAR MOTOR COMPLEX"/>
    <property type="match status" value="1"/>
</dbReference>
<dbReference type="InterPro" id="IPR036737">
    <property type="entry name" value="OmpA-like_sf"/>
</dbReference>
<evidence type="ECO:0000256" key="2">
    <source>
        <dbReference type="ARBA" id="ARBA00023136"/>
    </source>
</evidence>
<comment type="caution">
    <text evidence="7">The sequence shown here is derived from an EMBL/GenBank/DDBJ whole genome shotgun (WGS) entry which is preliminary data.</text>
</comment>
<dbReference type="Gene3D" id="3.30.1330.60">
    <property type="entry name" value="OmpA-like domain"/>
    <property type="match status" value="1"/>
</dbReference>
<evidence type="ECO:0000256" key="3">
    <source>
        <dbReference type="ARBA" id="ARBA00023237"/>
    </source>
</evidence>
<evidence type="ECO:0000313" key="7">
    <source>
        <dbReference type="EMBL" id="MCQ8129815.1"/>
    </source>
</evidence>
<evidence type="ECO:0000256" key="1">
    <source>
        <dbReference type="ARBA" id="ARBA00004442"/>
    </source>
</evidence>
<dbReference type="CDD" id="cd07185">
    <property type="entry name" value="OmpA_C-like"/>
    <property type="match status" value="1"/>
</dbReference>
<evidence type="ECO:0000256" key="5">
    <source>
        <dbReference type="SAM" id="MobiDB-lite"/>
    </source>
</evidence>
<dbReference type="InterPro" id="IPR006665">
    <property type="entry name" value="OmpA-like"/>
</dbReference>
<proteinExistence type="predicted"/>
<name>A0ABT1U8W6_9GAMM</name>
<feature type="region of interest" description="Disordered" evidence="5">
    <location>
        <begin position="174"/>
        <end position="247"/>
    </location>
</feature>
<protein>
    <submittedName>
        <fullName evidence="7">OmpA family protein</fullName>
    </submittedName>
</protein>
<dbReference type="RefSeq" id="WP_256616243.1">
    <property type="nucleotide sequence ID" value="NZ_JANIBK010000101.1"/>
</dbReference>